<dbReference type="SUPFAM" id="SSF140453">
    <property type="entry name" value="EsxAB dimer-like"/>
    <property type="match status" value="1"/>
</dbReference>
<dbReference type="Proteomes" id="UP000027178">
    <property type="component" value="Unassembled WGS sequence"/>
</dbReference>
<keyword evidence="1" id="KW-0175">Coiled coil</keyword>
<name>A0A066YXC1_9ACTN</name>
<keyword evidence="4" id="KW-1185">Reference proteome</keyword>
<dbReference type="AlphaFoldDB" id="A0A066YXC1"/>
<evidence type="ECO:0008006" key="5">
    <source>
        <dbReference type="Google" id="ProtNLM"/>
    </source>
</evidence>
<gene>
    <name evidence="3" type="ORF">KCH_22980</name>
</gene>
<dbReference type="Gene3D" id="1.10.287.1060">
    <property type="entry name" value="ESAT-6-like"/>
    <property type="match status" value="1"/>
</dbReference>
<dbReference type="HOGENOM" id="CLU_2355995_0_0_11"/>
<protein>
    <recommendedName>
        <fullName evidence="5">Excreted virulence factor EspC, type VII ESX diderm</fullName>
    </recommendedName>
</protein>
<evidence type="ECO:0000313" key="4">
    <source>
        <dbReference type="Proteomes" id="UP000027178"/>
    </source>
</evidence>
<dbReference type="eggNOG" id="ENOG5032GZ1">
    <property type="taxonomic scope" value="Bacteria"/>
</dbReference>
<dbReference type="PATRIC" id="fig|1348663.4.peg.2229"/>
<comment type="caution">
    <text evidence="3">The sequence shown here is derived from an EMBL/GenBank/DDBJ whole genome shotgun (WGS) entry which is preliminary data.</text>
</comment>
<evidence type="ECO:0000256" key="1">
    <source>
        <dbReference type="SAM" id="Coils"/>
    </source>
</evidence>
<dbReference type="InterPro" id="IPR036689">
    <property type="entry name" value="ESAT-6-like_sf"/>
</dbReference>
<sequence length="96" mass="10011">MAPDELEAAGQTAGGVAERVPGETSRVLGASDDAEGGLRGWLTGSELDACTTEWKSILDKLSAEMDQQGDNLRQTAANYRRAEQEAGSGMTAPAGR</sequence>
<proteinExistence type="predicted"/>
<dbReference type="RefSeq" id="WP_035861941.1">
    <property type="nucleotide sequence ID" value="NZ_KK853997.1"/>
</dbReference>
<accession>A0A066YXC1</accession>
<dbReference type="EMBL" id="JNBY01000074">
    <property type="protein sequence ID" value="KDN85897.1"/>
    <property type="molecule type" value="Genomic_DNA"/>
</dbReference>
<feature type="coiled-coil region" evidence="1">
    <location>
        <begin position="58"/>
        <end position="85"/>
    </location>
</feature>
<evidence type="ECO:0000256" key="2">
    <source>
        <dbReference type="SAM" id="MobiDB-lite"/>
    </source>
</evidence>
<organism evidence="3 4">
    <name type="scientific">Kitasatospora cheerisanensis KCTC 2395</name>
    <dbReference type="NCBI Taxonomy" id="1348663"/>
    <lineage>
        <taxon>Bacteria</taxon>
        <taxon>Bacillati</taxon>
        <taxon>Actinomycetota</taxon>
        <taxon>Actinomycetes</taxon>
        <taxon>Kitasatosporales</taxon>
        <taxon>Streptomycetaceae</taxon>
        <taxon>Kitasatospora</taxon>
    </lineage>
</organism>
<reference evidence="3 4" key="1">
    <citation type="submission" date="2014-05" db="EMBL/GenBank/DDBJ databases">
        <title>Draft Genome Sequence of Kitasatospora cheerisanensis KCTC 2395.</title>
        <authorList>
            <person name="Nam D.H."/>
        </authorList>
    </citation>
    <scope>NUCLEOTIDE SEQUENCE [LARGE SCALE GENOMIC DNA]</scope>
    <source>
        <strain evidence="3 4">KCTC 2395</strain>
    </source>
</reference>
<feature type="region of interest" description="Disordered" evidence="2">
    <location>
        <begin position="1"/>
        <end position="34"/>
    </location>
</feature>
<evidence type="ECO:0000313" key="3">
    <source>
        <dbReference type="EMBL" id="KDN85897.1"/>
    </source>
</evidence>